<dbReference type="GO" id="GO:0010274">
    <property type="term" value="P:hydrotropism"/>
    <property type="evidence" value="ECO:0007669"/>
    <property type="project" value="InterPro"/>
</dbReference>
<proteinExistence type="predicted"/>
<reference evidence="1 2" key="1">
    <citation type="submission" date="2020-09" db="EMBL/GenBank/DDBJ databases">
        <title>De no assembly of potato wild relative species, Solanum commersonii.</title>
        <authorList>
            <person name="Cho K."/>
        </authorList>
    </citation>
    <scope>NUCLEOTIDE SEQUENCE [LARGE SCALE GENOMIC DNA]</scope>
    <source>
        <strain evidence="1">LZ3.2</strain>
        <tissue evidence="1">Leaf</tissue>
    </source>
</reference>
<dbReference type="Pfam" id="PF04759">
    <property type="entry name" value="DUF617"/>
    <property type="match status" value="2"/>
</dbReference>
<evidence type="ECO:0000313" key="2">
    <source>
        <dbReference type="Proteomes" id="UP000824120"/>
    </source>
</evidence>
<organism evidence="1 2">
    <name type="scientific">Solanum commersonii</name>
    <name type="common">Commerson's wild potato</name>
    <name type="synonym">Commerson's nightshade</name>
    <dbReference type="NCBI Taxonomy" id="4109"/>
    <lineage>
        <taxon>Eukaryota</taxon>
        <taxon>Viridiplantae</taxon>
        <taxon>Streptophyta</taxon>
        <taxon>Embryophyta</taxon>
        <taxon>Tracheophyta</taxon>
        <taxon>Spermatophyta</taxon>
        <taxon>Magnoliopsida</taxon>
        <taxon>eudicotyledons</taxon>
        <taxon>Gunneridae</taxon>
        <taxon>Pentapetalae</taxon>
        <taxon>asterids</taxon>
        <taxon>lamiids</taxon>
        <taxon>Solanales</taxon>
        <taxon>Solanaceae</taxon>
        <taxon>Solanoideae</taxon>
        <taxon>Solaneae</taxon>
        <taxon>Solanum</taxon>
    </lineage>
</organism>
<evidence type="ECO:0000313" key="1">
    <source>
        <dbReference type="EMBL" id="KAG5583427.1"/>
    </source>
</evidence>
<comment type="caution">
    <text evidence="1">The sequence shown here is derived from an EMBL/GenBank/DDBJ whole genome shotgun (WGS) entry which is preliminary data.</text>
</comment>
<keyword evidence="2" id="KW-1185">Reference proteome</keyword>
<dbReference type="AlphaFoldDB" id="A0A9J5X5J4"/>
<dbReference type="PANTHER" id="PTHR31696:SF70">
    <property type="entry name" value="PROTEIN MIZU-KUSSEI 1-LIKE"/>
    <property type="match status" value="1"/>
</dbReference>
<dbReference type="NCBIfam" id="TIGR01570">
    <property type="entry name" value="A_thal_3588"/>
    <property type="match status" value="2"/>
</dbReference>
<sequence>MKQYEQTFPSTLPRTSSCNSSNKLIIPSNYLNSTNSSIIHHPFEDNFSYTNSFIHRKNRSAVKVNFNFFKSLLKIISFHTMLPTCMFINFPTHFTPNSCPKVTGTLFGNRRGHVSFAIQDNSTSSEPSLLIEFAISTSTLVKDMSSGLVRIALECEKMPRGSRQLRLLQEPKWAMYCNGRKCGHALARVCTDSVKHVLHTLRNMSVGAGVIPVVGDGRKGGESEGELMYMRANFERVVGNCDSEAFYMMNLDGNGGPELKYDQTCTLPRTSSSDSSNNLILIASEYQSNTIIHHHSNNYSYNSPIPHKNRGGVKVNFNFFKFLLVKIMSLHTMLPTCSTWLKYFPTTYLTHHNSCRKVTGTLFGHRRGHVSFAIQDNSTSSEPSLLIEFAMSTTTLVKDMSSPLVRIALECEKRPRGSKQVRLSREPSWNMYCNGRKCGDALLRVCTDSDRHVLHTVRNVSVGAGVIPLVGDGRMGGESEGELIF</sequence>
<dbReference type="InterPro" id="IPR006460">
    <property type="entry name" value="MIZ1-like_pln"/>
</dbReference>
<name>A0A9J5X5J4_SOLCO</name>
<dbReference type="PANTHER" id="PTHR31696">
    <property type="entry name" value="PROTEIN MIZU-KUSSEI 1"/>
    <property type="match status" value="1"/>
</dbReference>
<accession>A0A9J5X5J4</accession>
<protein>
    <submittedName>
        <fullName evidence="1">Uncharacterized protein</fullName>
    </submittedName>
</protein>
<dbReference type="EMBL" id="JACXVP010000010">
    <property type="protein sequence ID" value="KAG5583427.1"/>
    <property type="molecule type" value="Genomic_DNA"/>
</dbReference>
<dbReference type="OrthoDB" id="1859415at2759"/>
<dbReference type="Proteomes" id="UP000824120">
    <property type="component" value="Chromosome 10"/>
</dbReference>
<gene>
    <name evidence="1" type="ORF">H5410_054054</name>
</gene>